<feature type="transmembrane region" description="Helical" evidence="5">
    <location>
        <begin position="155"/>
        <end position="173"/>
    </location>
</feature>
<dbReference type="RefSeq" id="XP_056788325.1">
    <property type="nucleotide sequence ID" value="XM_056936390.1"/>
</dbReference>
<feature type="transmembrane region" description="Helical" evidence="5">
    <location>
        <begin position="458"/>
        <end position="478"/>
    </location>
</feature>
<dbReference type="CDD" id="cd17323">
    <property type="entry name" value="MFS_Tpo1_MDR_like"/>
    <property type="match status" value="1"/>
</dbReference>
<dbReference type="PANTHER" id="PTHR23502">
    <property type="entry name" value="MAJOR FACILITATOR SUPERFAMILY"/>
    <property type="match status" value="1"/>
</dbReference>
<keyword evidence="2 5" id="KW-0812">Transmembrane</keyword>
<feature type="transmembrane region" description="Helical" evidence="5">
    <location>
        <begin position="126"/>
        <end position="149"/>
    </location>
</feature>
<evidence type="ECO:0000256" key="3">
    <source>
        <dbReference type="ARBA" id="ARBA00022989"/>
    </source>
</evidence>
<keyword evidence="8" id="KW-1185">Reference proteome</keyword>
<dbReference type="InterPro" id="IPR011701">
    <property type="entry name" value="MFS"/>
</dbReference>
<evidence type="ECO:0000313" key="8">
    <source>
        <dbReference type="Proteomes" id="UP001148312"/>
    </source>
</evidence>
<accession>A0A9W9X285</accession>
<organism evidence="7 8">
    <name type="scientific">Penicillium diatomitis</name>
    <dbReference type="NCBI Taxonomy" id="2819901"/>
    <lineage>
        <taxon>Eukaryota</taxon>
        <taxon>Fungi</taxon>
        <taxon>Dikarya</taxon>
        <taxon>Ascomycota</taxon>
        <taxon>Pezizomycotina</taxon>
        <taxon>Eurotiomycetes</taxon>
        <taxon>Eurotiomycetidae</taxon>
        <taxon>Eurotiales</taxon>
        <taxon>Aspergillaceae</taxon>
        <taxon>Penicillium</taxon>
    </lineage>
</organism>
<keyword evidence="3 5" id="KW-1133">Transmembrane helix</keyword>
<comment type="subcellular location">
    <subcellularLocation>
        <location evidence="1">Membrane</location>
        <topology evidence="1">Multi-pass membrane protein</topology>
    </subcellularLocation>
</comment>
<dbReference type="Gene3D" id="1.20.1250.20">
    <property type="entry name" value="MFS general substrate transporter like domains"/>
    <property type="match status" value="1"/>
</dbReference>
<dbReference type="GO" id="GO:0015606">
    <property type="term" value="F:spermidine transmembrane transporter activity"/>
    <property type="evidence" value="ECO:0007669"/>
    <property type="project" value="TreeGrafter"/>
</dbReference>
<keyword evidence="4 5" id="KW-0472">Membrane</keyword>
<dbReference type="EMBL" id="JAPWDQ010000009">
    <property type="protein sequence ID" value="KAJ5480895.1"/>
    <property type="molecule type" value="Genomic_DNA"/>
</dbReference>
<dbReference type="InterPro" id="IPR020846">
    <property type="entry name" value="MFS_dom"/>
</dbReference>
<feature type="transmembrane region" description="Helical" evidence="5">
    <location>
        <begin position="283"/>
        <end position="309"/>
    </location>
</feature>
<evidence type="ECO:0000256" key="2">
    <source>
        <dbReference type="ARBA" id="ARBA00022692"/>
    </source>
</evidence>
<dbReference type="SUPFAM" id="SSF103473">
    <property type="entry name" value="MFS general substrate transporter"/>
    <property type="match status" value="1"/>
</dbReference>
<evidence type="ECO:0000313" key="7">
    <source>
        <dbReference type="EMBL" id="KAJ5480895.1"/>
    </source>
</evidence>
<evidence type="ECO:0000259" key="6">
    <source>
        <dbReference type="PROSITE" id="PS50850"/>
    </source>
</evidence>
<dbReference type="AlphaFoldDB" id="A0A9W9X285"/>
<reference evidence="7" key="1">
    <citation type="submission" date="2022-12" db="EMBL/GenBank/DDBJ databases">
        <authorList>
            <person name="Petersen C."/>
        </authorList>
    </citation>
    <scope>NUCLEOTIDE SEQUENCE</scope>
    <source>
        <strain evidence="7">IBT 30728</strain>
    </source>
</reference>
<dbReference type="GeneID" id="81626639"/>
<name>A0A9W9X285_9EURO</name>
<dbReference type="PANTHER" id="PTHR23502:SF182">
    <property type="entry name" value="POLYAMINE TRANSPORTER, PUTATIVE-RELATED"/>
    <property type="match status" value="1"/>
</dbReference>
<reference evidence="7" key="2">
    <citation type="journal article" date="2023" name="IMA Fungus">
        <title>Comparative genomic study of the Penicillium genus elucidates a diverse pangenome and 15 lateral gene transfer events.</title>
        <authorList>
            <person name="Petersen C."/>
            <person name="Sorensen T."/>
            <person name="Nielsen M.R."/>
            <person name="Sondergaard T.E."/>
            <person name="Sorensen J.L."/>
            <person name="Fitzpatrick D.A."/>
            <person name="Frisvad J.C."/>
            <person name="Nielsen K.L."/>
        </authorList>
    </citation>
    <scope>NUCLEOTIDE SEQUENCE</scope>
    <source>
        <strain evidence="7">IBT 30728</strain>
    </source>
</reference>
<comment type="caution">
    <text evidence="7">The sequence shown here is derived from an EMBL/GenBank/DDBJ whole genome shotgun (WGS) entry which is preliminary data.</text>
</comment>
<feature type="transmembrane region" description="Helical" evidence="5">
    <location>
        <begin position="97"/>
        <end position="114"/>
    </location>
</feature>
<feature type="transmembrane region" description="Helical" evidence="5">
    <location>
        <begin position="214"/>
        <end position="234"/>
    </location>
</feature>
<evidence type="ECO:0000256" key="4">
    <source>
        <dbReference type="ARBA" id="ARBA00023136"/>
    </source>
</evidence>
<feature type="transmembrane region" description="Helical" evidence="5">
    <location>
        <begin position="365"/>
        <end position="383"/>
    </location>
</feature>
<dbReference type="InterPro" id="IPR036259">
    <property type="entry name" value="MFS_trans_sf"/>
</dbReference>
<dbReference type="Proteomes" id="UP001148312">
    <property type="component" value="Unassembled WGS sequence"/>
</dbReference>
<protein>
    <submittedName>
        <fullName evidence="7">Polyamine transporter 2</fullName>
    </submittedName>
</protein>
<evidence type="ECO:0000256" key="1">
    <source>
        <dbReference type="ARBA" id="ARBA00004141"/>
    </source>
</evidence>
<proteinExistence type="predicted"/>
<feature type="transmembrane region" description="Helical" evidence="5">
    <location>
        <begin position="58"/>
        <end position="77"/>
    </location>
</feature>
<gene>
    <name evidence="7" type="ORF">N7539_006789</name>
</gene>
<feature type="transmembrane region" description="Helical" evidence="5">
    <location>
        <begin position="185"/>
        <end position="208"/>
    </location>
</feature>
<feature type="transmembrane region" description="Helical" evidence="5">
    <location>
        <begin position="321"/>
        <end position="345"/>
    </location>
</feature>
<feature type="transmembrane region" description="Helical" evidence="5">
    <location>
        <begin position="395"/>
        <end position="417"/>
    </location>
</feature>
<dbReference type="Pfam" id="PF07690">
    <property type="entry name" value="MFS_1"/>
    <property type="match status" value="1"/>
</dbReference>
<evidence type="ECO:0000256" key="5">
    <source>
        <dbReference type="SAM" id="Phobius"/>
    </source>
</evidence>
<dbReference type="PROSITE" id="PS50850">
    <property type="entry name" value="MFS"/>
    <property type="match status" value="1"/>
</dbReference>
<dbReference type="GO" id="GO:0005886">
    <property type="term" value="C:plasma membrane"/>
    <property type="evidence" value="ECO:0007669"/>
    <property type="project" value="TreeGrafter"/>
</dbReference>
<sequence length="493" mass="53928">MTHDGQHQENAILEDFVDKESTLAEEVPVVFAPDIQDVTLHWDQHPQDPLNLPARKKIILMVMVSLAAFITSAATSIVTPAQSAIQKAFNVSFTQSLLPLSLYTFALGSGPVIGGPVSETVGRMPVYYVAFPLGALFTLGAGLTSNFAALCFLRTAAGFCWAPMLTVAAGSIAETFSAKARGGMMALYILMPFLGPGFGPIFGAYAVSRHDWRWTQWVILFMTIPCLILIAFSPETFPPVLKRRIASRESDYDIPKSTLLANAHQFVTVTLSRPVHMLFTEPIVSFICLYTAINFGVLFCYFAAVPYMVGKVYSFSTEQAGLVFFSIVIGSTLGFITLVLCDIFFYRPKLGNLPPGQGSPEHRLYPAMIGSIGLPLGLFWFAWTSKSSISWASPVAAIVPYAWGNLCVFVSTAQYALETYHGNVLASVASAMSLARYVTAGAFPLFIMNMYQALHLDWAISLFGFVAVALVPIPFVLFKFGPRIRAKSKYETL</sequence>
<feature type="domain" description="Major facilitator superfamily (MFS) profile" evidence="6">
    <location>
        <begin position="60"/>
        <end position="485"/>
    </location>
</feature>
<dbReference type="GO" id="GO:0000297">
    <property type="term" value="F:spermine transmembrane transporter activity"/>
    <property type="evidence" value="ECO:0007669"/>
    <property type="project" value="TreeGrafter"/>
</dbReference>